<name>A0A3B0AMD4_9ACTN</name>
<evidence type="ECO:0000313" key="2">
    <source>
        <dbReference type="Proteomes" id="UP000270343"/>
    </source>
</evidence>
<dbReference type="OrthoDB" id="4135005at2"/>
<dbReference type="AlphaFoldDB" id="A0A3B0AMD4"/>
<keyword evidence="2" id="KW-1185">Reference proteome</keyword>
<evidence type="ECO:0000313" key="1">
    <source>
        <dbReference type="EMBL" id="RKN61890.1"/>
    </source>
</evidence>
<proteinExistence type="predicted"/>
<dbReference type="Proteomes" id="UP000270343">
    <property type="component" value="Unassembled WGS sequence"/>
</dbReference>
<reference evidence="1 2" key="1">
    <citation type="journal article" date="2015" name="Antonie Van Leeuwenhoek">
        <title>Streptomyces klenkii sp. nov., isolated from deep marine sediment.</title>
        <authorList>
            <person name="Veyisoglu A."/>
            <person name="Sahin N."/>
        </authorList>
    </citation>
    <scope>NUCLEOTIDE SEQUENCE [LARGE SCALE GENOMIC DNA]</scope>
    <source>
        <strain evidence="1 2">KCTC 29202</strain>
    </source>
</reference>
<gene>
    <name evidence="1" type="ORF">D7231_31970</name>
</gene>
<dbReference type="EMBL" id="RBAM01000024">
    <property type="protein sequence ID" value="RKN61890.1"/>
    <property type="molecule type" value="Genomic_DNA"/>
</dbReference>
<protein>
    <submittedName>
        <fullName evidence="1">Uncharacterized protein</fullName>
    </submittedName>
</protein>
<sequence length="144" mass="16034">MITIRLPASAITDDVLTALYDERDRLRAEARINLRDCLMPGCRRQFDVGARLEGKAPARPEWSGDGWRLFSGLLPGPDYGCPDHADLITAHVTHTARAHDGALHVVCACRWSATGRRWHGAARGLWEEHLLAVLGDETEETRRA</sequence>
<accession>A0A3B0AMD4</accession>
<comment type="caution">
    <text evidence="1">The sequence shown here is derived from an EMBL/GenBank/DDBJ whole genome shotgun (WGS) entry which is preliminary data.</text>
</comment>
<dbReference type="RefSeq" id="WP_120759368.1">
    <property type="nucleotide sequence ID" value="NZ_RBAM01000024.1"/>
</dbReference>
<organism evidence="1 2">
    <name type="scientific">Streptomyces klenkii</name>
    <dbReference type="NCBI Taxonomy" id="1420899"/>
    <lineage>
        <taxon>Bacteria</taxon>
        <taxon>Bacillati</taxon>
        <taxon>Actinomycetota</taxon>
        <taxon>Actinomycetes</taxon>
        <taxon>Kitasatosporales</taxon>
        <taxon>Streptomycetaceae</taxon>
        <taxon>Streptomyces</taxon>
    </lineage>
</organism>